<comment type="caution">
    <text evidence="7">The sequence shown here is derived from an EMBL/GenBank/DDBJ whole genome shotgun (WGS) entry which is preliminary data.</text>
</comment>
<feature type="transmembrane region" description="Helical" evidence="5">
    <location>
        <begin position="232"/>
        <end position="253"/>
    </location>
</feature>
<evidence type="ECO:0000256" key="2">
    <source>
        <dbReference type="ARBA" id="ARBA00022692"/>
    </source>
</evidence>
<accession>X1GAU5</accession>
<keyword evidence="2 5" id="KW-0812">Transmembrane</keyword>
<name>X1GAU5_9ZZZZ</name>
<dbReference type="InterPro" id="IPR044880">
    <property type="entry name" value="NCX_ion-bd_dom_sf"/>
</dbReference>
<reference evidence="7" key="1">
    <citation type="journal article" date="2014" name="Front. Microbiol.">
        <title>High frequency of phylogenetically diverse reductive dehalogenase-homologous genes in deep subseafloor sedimentary metagenomes.</title>
        <authorList>
            <person name="Kawai M."/>
            <person name="Futagami T."/>
            <person name="Toyoda A."/>
            <person name="Takaki Y."/>
            <person name="Nishi S."/>
            <person name="Hori S."/>
            <person name="Arai W."/>
            <person name="Tsubouchi T."/>
            <person name="Morono Y."/>
            <person name="Uchiyama I."/>
            <person name="Ito T."/>
            <person name="Fujiyama A."/>
            <person name="Inagaki F."/>
            <person name="Takami H."/>
        </authorList>
    </citation>
    <scope>NUCLEOTIDE SEQUENCE</scope>
    <source>
        <strain evidence="7">Expedition CK06-06</strain>
    </source>
</reference>
<evidence type="ECO:0000259" key="6">
    <source>
        <dbReference type="Pfam" id="PF01699"/>
    </source>
</evidence>
<feature type="transmembrane region" description="Helical" evidence="5">
    <location>
        <begin position="45"/>
        <end position="74"/>
    </location>
</feature>
<proteinExistence type="predicted"/>
<comment type="subcellular location">
    <subcellularLocation>
        <location evidence="1">Membrane</location>
        <topology evidence="1">Multi-pass membrane protein</topology>
    </subcellularLocation>
</comment>
<evidence type="ECO:0000256" key="1">
    <source>
        <dbReference type="ARBA" id="ARBA00004141"/>
    </source>
</evidence>
<dbReference type="EMBL" id="BARU01005600">
    <property type="protein sequence ID" value="GAH38709.1"/>
    <property type="molecule type" value="Genomic_DNA"/>
</dbReference>
<keyword evidence="4 5" id="KW-0472">Membrane</keyword>
<dbReference type="GO" id="GO:0055085">
    <property type="term" value="P:transmembrane transport"/>
    <property type="evidence" value="ECO:0007669"/>
    <property type="project" value="InterPro"/>
</dbReference>
<feature type="transmembrane region" description="Helical" evidence="5">
    <location>
        <begin position="148"/>
        <end position="164"/>
    </location>
</feature>
<dbReference type="AlphaFoldDB" id="X1GAU5"/>
<keyword evidence="3 5" id="KW-1133">Transmembrane helix</keyword>
<sequence>MFAHWFGLESGLWLLVEFLLCAGVVVVAGVKLAHYGDVLAEKTKLGGAWVGLMLLATATSAPELVGSLGAVVMVRQPDLAFGNLFGSNVFNLMIIAVLDVIQRRGPLISTVSPRLVVPASISVILIGVAGAGVALANVPGTGHIVAEWGWLISLTIFLGYLLAARQIFRHERRAQAADPPVPSSHQAVSSRSAWKGFAAATLIIIVAGLWLVQVVDALAVHPFAFGGVRLVFGRTFAGTIFLAAATSLPELVVT</sequence>
<organism evidence="7">
    <name type="scientific">marine sediment metagenome</name>
    <dbReference type="NCBI Taxonomy" id="412755"/>
    <lineage>
        <taxon>unclassified sequences</taxon>
        <taxon>metagenomes</taxon>
        <taxon>ecological metagenomes</taxon>
    </lineage>
</organism>
<dbReference type="InterPro" id="IPR004837">
    <property type="entry name" value="NaCa_Exmemb"/>
</dbReference>
<feature type="transmembrane region" description="Helical" evidence="5">
    <location>
        <begin position="113"/>
        <end position="136"/>
    </location>
</feature>
<dbReference type="Pfam" id="PF01699">
    <property type="entry name" value="Na_Ca_ex"/>
    <property type="match status" value="1"/>
</dbReference>
<evidence type="ECO:0000256" key="5">
    <source>
        <dbReference type="SAM" id="Phobius"/>
    </source>
</evidence>
<dbReference type="GO" id="GO:0016020">
    <property type="term" value="C:membrane"/>
    <property type="evidence" value="ECO:0007669"/>
    <property type="project" value="UniProtKB-SubCell"/>
</dbReference>
<evidence type="ECO:0000256" key="4">
    <source>
        <dbReference type="ARBA" id="ARBA00023136"/>
    </source>
</evidence>
<gene>
    <name evidence="7" type="ORF">S03H2_10933</name>
</gene>
<dbReference type="Gene3D" id="1.20.1420.30">
    <property type="entry name" value="NCX, central ion-binding region"/>
    <property type="match status" value="1"/>
</dbReference>
<feature type="non-terminal residue" evidence="7">
    <location>
        <position position="254"/>
    </location>
</feature>
<evidence type="ECO:0000256" key="3">
    <source>
        <dbReference type="ARBA" id="ARBA00022989"/>
    </source>
</evidence>
<feature type="transmembrane region" description="Helical" evidence="5">
    <location>
        <begin position="193"/>
        <end position="212"/>
    </location>
</feature>
<evidence type="ECO:0000313" key="7">
    <source>
        <dbReference type="EMBL" id="GAH38709.1"/>
    </source>
</evidence>
<feature type="domain" description="Sodium/calcium exchanger membrane region" evidence="6">
    <location>
        <begin position="15"/>
        <end position="162"/>
    </location>
</feature>
<protein>
    <recommendedName>
        <fullName evidence="6">Sodium/calcium exchanger membrane region domain-containing protein</fullName>
    </recommendedName>
</protein>
<feature type="transmembrane region" description="Helical" evidence="5">
    <location>
        <begin position="80"/>
        <end position="101"/>
    </location>
</feature>
<feature type="transmembrane region" description="Helical" evidence="5">
    <location>
        <begin position="12"/>
        <end position="33"/>
    </location>
</feature>